<accession>A0A9X3LV15</accession>
<dbReference type="GO" id="GO:0003676">
    <property type="term" value="F:nucleic acid binding"/>
    <property type="evidence" value="ECO:0007669"/>
    <property type="project" value="InterPro"/>
</dbReference>
<dbReference type="InterPro" id="IPR036420">
    <property type="entry name" value="BRCT_dom_sf"/>
</dbReference>
<dbReference type="InterPro" id="IPR012337">
    <property type="entry name" value="RNaseH-like_sf"/>
</dbReference>
<dbReference type="AlphaFoldDB" id="A0A9X3LV15"/>
<proteinExistence type="predicted"/>
<evidence type="ECO:0000313" key="2">
    <source>
        <dbReference type="Proteomes" id="UP001146468"/>
    </source>
</evidence>
<dbReference type="Gene3D" id="3.40.50.10190">
    <property type="entry name" value="BRCT domain"/>
    <property type="match status" value="1"/>
</dbReference>
<dbReference type="Gene3D" id="3.30.420.10">
    <property type="entry name" value="Ribonuclease H-like superfamily/Ribonuclease H"/>
    <property type="match status" value="1"/>
</dbReference>
<reference evidence="1" key="1">
    <citation type="submission" date="2022-02" db="EMBL/GenBank/DDBJ databases">
        <title>Corynebacterium sp. from urogenital microbiome.</title>
        <authorList>
            <person name="Cappelli E.A."/>
            <person name="Ribeiro T.G."/>
            <person name="Peixe L."/>
        </authorList>
    </citation>
    <scope>NUCLEOTIDE SEQUENCE</scope>
    <source>
        <strain evidence="1">C8Ua_172</strain>
    </source>
</reference>
<dbReference type="SUPFAM" id="SSF53098">
    <property type="entry name" value="Ribonuclease H-like"/>
    <property type="match status" value="1"/>
</dbReference>
<dbReference type="RefSeq" id="WP_269966026.1">
    <property type="nucleotide sequence ID" value="NZ_JAKMUS010000015.1"/>
</dbReference>
<keyword evidence="2" id="KW-1185">Reference proteome</keyword>
<organism evidence="1 2">
    <name type="scientific">Corynebacterium meitnerae</name>
    <dbReference type="NCBI Taxonomy" id="2913498"/>
    <lineage>
        <taxon>Bacteria</taxon>
        <taxon>Bacillati</taxon>
        <taxon>Actinomycetota</taxon>
        <taxon>Actinomycetes</taxon>
        <taxon>Mycobacteriales</taxon>
        <taxon>Corynebacteriaceae</taxon>
        <taxon>Corynebacterium</taxon>
    </lineage>
</organism>
<protein>
    <submittedName>
        <fullName evidence="1">DNA polymerase III subunit epsilon</fullName>
    </submittedName>
</protein>
<comment type="caution">
    <text evidence="1">The sequence shown here is derived from an EMBL/GenBank/DDBJ whole genome shotgun (WGS) entry which is preliminary data.</text>
</comment>
<dbReference type="InterPro" id="IPR036397">
    <property type="entry name" value="RNaseH_sf"/>
</dbReference>
<name>A0A9X3LV15_9CORY</name>
<evidence type="ECO:0000313" key="1">
    <source>
        <dbReference type="EMBL" id="MCZ9294609.1"/>
    </source>
</evidence>
<sequence>MVNNNDTPAEEPNLTELYPYVALYPQATNIHPSTGRLVTLDGVAFNDAGEVGDEFHAIFNCGGDPGPRHMHGVDYSLFDRAPKFGRHLRTLDRFIDGRTLIVHDAPFAWGFIVSESRRAMNAAARANRSRNRRQGRRRQRVGHVPAPIGIVDTLATARKQGNVLTDARLDAVAAQAGVELPPVQASAARAAEPEETTSRQRTLALMQLYLRQREAGELVTRTPDELTNDRFGLQRSRIRVRAEKAEPTKGNPGIYTAKSGLRPGMEVVVTDDVAMDHDDIIQAILDADMTYTEKLSRETSLVISNVTGPASELRGKAMHAERKNIPLITDEEFFAVLREQ</sequence>
<dbReference type="Proteomes" id="UP001146468">
    <property type="component" value="Unassembled WGS sequence"/>
</dbReference>
<gene>
    <name evidence="1" type="ORF">L8U60_08940</name>
</gene>
<dbReference type="EMBL" id="JAKMUS010000015">
    <property type="protein sequence ID" value="MCZ9294609.1"/>
    <property type="molecule type" value="Genomic_DNA"/>
</dbReference>